<dbReference type="EMBL" id="JAUJFL010000003">
    <property type="protein sequence ID" value="KAK2606998.1"/>
    <property type="molecule type" value="Genomic_DNA"/>
</dbReference>
<protein>
    <submittedName>
        <fullName evidence="2">Uncharacterized protein</fullName>
    </submittedName>
</protein>
<dbReference type="Proteomes" id="UP001265746">
    <property type="component" value="Unassembled WGS sequence"/>
</dbReference>
<accession>A0AAD9W305</accession>
<proteinExistence type="predicted"/>
<organism evidence="2 3">
    <name type="scientific">Phomopsis amygdali</name>
    <name type="common">Fusicoccum amygdali</name>
    <dbReference type="NCBI Taxonomy" id="1214568"/>
    <lineage>
        <taxon>Eukaryota</taxon>
        <taxon>Fungi</taxon>
        <taxon>Dikarya</taxon>
        <taxon>Ascomycota</taxon>
        <taxon>Pezizomycotina</taxon>
        <taxon>Sordariomycetes</taxon>
        <taxon>Sordariomycetidae</taxon>
        <taxon>Diaporthales</taxon>
        <taxon>Diaporthaceae</taxon>
        <taxon>Diaporthe</taxon>
    </lineage>
</organism>
<comment type="caution">
    <text evidence="2">The sequence shown here is derived from an EMBL/GenBank/DDBJ whole genome shotgun (WGS) entry which is preliminary data.</text>
</comment>
<sequence length="274" mass="28236">MHSNALSLVTLLLSPLLVTATPIASPRGGGGGFGGIFGGSSGGFRGSSGSGFGGSSGGFKGSSGGGRGGIGSYGGYGGGRGGSSSSAASGFAAGAFSGYMGGVWVGHGPFYGGANGRETETEPPADCIVAKAVNKELKPSVDCFYSWERWHYDNFLFYVIRSTPTGQNSEGWAKGVLDNIKGECGSNHVDFLNDHSARLFNSNEDFGEQRKINGTMFKGLEMTVPLGKWTAGEDEKSCVTEAIKKASCGVDLTFTNGSCYRKPGTLLVPITINE</sequence>
<evidence type="ECO:0000313" key="2">
    <source>
        <dbReference type="EMBL" id="KAK2606998.1"/>
    </source>
</evidence>
<reference evidence="2" key="1">
    <citation type="submission" date="2023-06" db="EMBL/GenBank/DDBJ databases">
        <authorList>
            <person name="Noh H."/>
        </authorList>
    </citation>
    <scope>NUCLEOTIDE SEQUENCE</scope>
    <source>
        <strain evidence="2">DUCC20226</strain>
    </source>
</reference>
<feature type="chain" id="PRO_5042296514" evidence="1">
    <location>
        <begin position="21"/>
        <end position="274"/>
    </location>
</feature>
<keyword evidence="1" id="KW-0732">Signal</keyword>
<keyword evidence="3" id="KW-1185">Reference proteome</keyword>
<name>A0AAD9W305_PHOAM</name>
<dbReference type="AlphaFoldDB" id="A0AAD9W305"/>
<feature type="signal peptide" evidence="1">
    <location>
        <begin position="1"/>
        <end position="20"/>
    </location>
</feature>
<evidence type="ECO:0000313" key="3">
    <source>
        <dbReference type="Proteomes" id="UP001265746"/>
    </source>
</evidence>
<evidence type="ECO:0000256" key="1">
    <source>
        <dbReference type="SAM" id="SignalP"/>
    </source>
</evidence>
<gene>
    <name evidence="2" type="ORF">N8I77_005712</name>
</gene>